<evidence type="ECO:0000313" key="1">
    <source>
        <dbReference type="EMBL" id="KKN96072.1"/>
    </source>
</evidence>
<proteinExistence type="predicted"/>
<comment type="caution">
    <text evidence="1">The sequence shown here is derived from an EMBL/GenBank/DDBJ whole genome shotgun (WGS) entry which is preliminary data.</text>
</comment>
<organism evidence="1">
    <name type="scientific">marine sediment metagenome</name>
    <dbReference type="NCBI Taxonomy" id="412755"/>
    <lineage>
        <taxon>unclassified sequences</taxon>
        <taxon>metagenomes</taxon>
        <taxon>ecological metagenomes</taxon>
    </lineage>
</organism>
<dbReference type="EMBL" id="LAZR01000066">
    <property type="protein sequence ID" value="KKN96072.1"/>
    <property type="molecule type" value="Genomic_DNA"/>
</dbReference>
<name>A0A0F9V8I3_9ZZZZ</name>
<reference evidence="1" key="1">
    <citation type="journal article" date="2015" name="Nature">
        <title>Complex archaea that bridge the gap between prokaryotes and eukaryotes.</title>
        <authorList>
            <person name="Spang A."/>
            <person name="Saw J.H."/>
            <person name="Jorgensen S.L."/>
            <person name="Zaremba-Niedzwiedzka K."/>
            <person name="Martijn J."/>
            <person name="Lind A.E."/>
            <person name="van Eijk R."/>
            <person name="Schleper C."/>
            <person name="Guy L."/>
            <person name="Ettema T.J."/>
        </authorList>
    </citation>
    <scope>NUCLEOTIDE SEQUENCE</scope>
</reference>
<accession>A0A0F9V8I3</accession>
<dbReference type="AlphaFoldDB" id="A0A0F9V8I3"/>
<protein>
    <submittedName>
        <fullName evidence="1">Uncharacterized protein</fullName>
    </submittedName>
</protein>
<sequence>MTYAVVRNGSESLYLELEPEVVMDLLRDITHRYESLFTFSMPIYKAGKGAFLFSVLRDGYGAQCCDNSIGLPIIDLATTHISGQKGALHDWSDEIAGRVIAKAFASTLGNIQE</sequence>
<gene>
    <name evidence="1" type="ORF">LCGC14_0170010</name>
</gene>